<dbReference type="Proteomes" id="UP000828941">
    <property type="component" value="Chromosome 14"/>
</dbReference>
<gene>
    <name evidence="1" type="ORF">L6164_035992</name>
</gene>
<keyword evidence="2" id="KW-1185">Reference proteome</keyword>
<protein>
    <submittedName>
        <fullName evidence="1">Uncharacterized protein</fullName>
    </submittedName>
</protein>
<dbReference type="EMBL" id="CM039439">
    <property type="protein sequence ID" value="KAI4296001.1"/>
    <property type="molecule type" value="Genomic_DNA"/>
</dbReference>
<proteinExistence type="predicted"/>
<comment type="caution">
    <text evidence="1">The sequence shown here is derived from an EMBL/GenBank/DDBJ whole genome shotgun (WGS) entry which is preliminary data.</text>
</comment>
<organism evidence="1 2">
    <name type="scientific">Bauhinia variegata</name>
    <name type="common">Purple orchid tree</name>
    <name type="synonym">Phanera variegata</name>
    <dbReference type="NCBI Taxonomy" id="167791"/>
    <lineage>
        <taxon>Eukaryota</taxon>
        <taxon>Viridiplantae</taxon>
        <taxon>Streptophyta</taxon>
        <taxon>Embryophyta</taxon>
        <taxon>Tracheophyta</taxon>
        <taxon>Spermatophyta</taxon>
        <taxon>Magnoliopsida</taxon>
        <taxon>eudicotyledons</taxon>
        <taxon>Gunneridae</taxon>
        <taxon>Pentapetalae</taxon>
        <taxon>rosids</taxon>
        <taxon>fabids</taxon>
        <taxon>Fabales</taxon>
        <taxon>Fabaceae</taxon>
        <taxon>Cercidoideae</taxon>
        <taxon>Cercideae</taxon>
        <taxon>Bauhiniinae</taxon>
        <taxon>Bauhinia</taxon>
    </lineage>
</organism>
<reference evidence="1 2" key="1">
    <citation type="journal article" date="2022" name="DNA Res.">
        <title>Chromosomal-level genome assembly of the orchid tree Bauhinia variegata (Leguminosae; Cercidoideae) supports the allotetraploid origin hypothesis of Bauhinia.</title>
        <authorList>
            <person name="Zhong Y."/>
            <person name="Chen Y."/>
            <person name="Zheng D."/>
            <person name="Pang J."/>
            <person name="Liu Y."/>
            <person name="Luo S."/>
            <person name="Meng S."/>
            <person name="Qian L."/>
            <person name="Wei D."/>
            <person name="Dai S."/>
            <person name="Zhou R."/>
        </authorList>
    </citation>
    <scope>NUCLEOTIDE SEQUENCE [LARGE SCALE GENOMIC DNA]</scope>
    <source>
        <strain evidence="1">BV-YZ2020</strain>
    </source>
</reference>
<name>A0ACB9KFQ3_BAUVA</name>
<sequence length="350" mass="38569">MVSDQDIAKGVESLLRQSDPNSITTLNGVVQQLEAQWGLDLSHKAGFIRDQINLLLRSHPQPFPPHSPPPKDHFAPNQHPQFPTTHQQQFPPHFALHPNPVPDEINFRQPQPPPTAALPLPAQLQPQPPVTKGEVFPQNAGAVASEVPKESVPTGGKRRGGPGGLNKVCGVSPELQAIVGEPALPRTEIVKQLWAYIRKNNLQDPSNKRKIICDDALRVVFETDCTDMFKMNKLLAKHIIPLGPTKEPPAKRAKVDAESQSTTESAEPSSSTAMISEALANFLGTQEREMQHSEAIRLVWEYIKVNNLEDPVNSMVIQCDAKLQQLLGCESISAIGIPEMLARHHLFKQS</sequence>
<accession>A0ACB9KFQ3</accession>
<evidence type="ECO:0000313" key="2">
    <source>
        <dbReference type="Proteomes" id="UP000828941"/>
    </source>
</evidence>
<evidence type="ECO:0000313" key="1">
    <source>
        <dbReference type="EMBL" id="KAI4296001.1"/>
    </source>
</evidence>